<comment type="caution">
    <text evidence="1">The sequence shown here is derived from an EMBL/GenBank/DDBJ whole genome shotgun (WGS) entry which is preliminary data.</text>
</comment>
<proteinExistence type="predicted"/>
<accession>A0A8J3JN08</accession>
<reference evidence="1 2" key="1">
    <citation type="submission" date="2021-01" db="EMBL/GenBank/DDBJ databases">
        <title>Whole genome shotgun sequence of Catellatospora chokoriensis NBRC 107358.</title>
        <authorList>
            <person name="Komaki H."/>
            <person name="Tamura T."/>
        </authorList>
    </citation>
    <scope>NUCLEOTIDE SEQUENCE [LARGE SCALE GENOMIC DNA]</scope>
    <source>
        <strain evidence="1 2">NBRC 107358</strain>
    </source>
</reference>
<organism evidence="1 2">
    <name type="scientific">Catellatospora chokoriensis</name>
    <dbReference type="NCBI Taxonomy" id="310353"/>
    <lineage>
        <taxon>Bacteria</taxon>
        <taxon>Bacillati</taxon>
        <taxon>Actinomycetota</taxon>
        <taxon>Actinomycetes</taxon>
        <taxon>Micromonosporales</taxon>
        <taxon>Micromonosporaceae</taxon>
        <taxon>Catellatospora</taxon>
    </lineage>
</organism>
<keyword evidence="2" id="KW-1185">Reference proteome</keyword>
<dbReference type="PROSITE" id="PS51257">
    <property type="entry name" value="PROKAR_LIPOPROTEIN"/>
    <property type="match status" value="1"/>
</dbReference>
<protein>
    <recommendedName>
        <fullName evidence="3">Lipoprotein</fullName>
    </recommendedName>
</protein>
<gene>
    <name evidence="1" type="ORF">Cch02nite_13800</name>
</gene>
<name>A0A8J3JN08_9ACTN</name>
<dbReference type="EMBL" id="BONG01000006">
    <property type="protein sequence ID" value="GIF87936.1"/>
    <property type="molecule type" value="Genomic_DNA"/>
</dbReference>
<dbReference type="Proteomes" id="UP000619293">
    <property type="component" value="Unassembled WGS sequence"/>
</dbReference>
<sequence>MVIRFRAPVAVGLAVVTMLSLQGCIGVGDSWTRDQAAPGVATSPAAARPTASAPAVTTAAAATISRVESNVAAVGNPTCGGVLPPAVTVTAEIADGGTPVAAKARYAMTGGSYTGEVTLTRDATMARYSATLPKLEKKHFSSAATNIFVTVTVQGSPADQQGFTSITVSPCGGSTRT</sequence>
<dbReference type="AlphaFoldDB" id="A0A8J3JN08"/>
<evidence type="ECO:0000313" key="1">
    <source>
        <dbReference type="EMBL" id="GIF87936.1"/>
    </source>
</evidence>
<evidence type="ECO:0008006" key="3">
    <source>
        <dbReference type="Google" id="ProtNLM"/>
    </source>
</evidence>
<evidence type="ECO:0000313" key="2">
    <source>
        <dbReference type="Proteomes" id="UP000619293"/>
    </source>
</evidence>